<organism evidence="15 16">
    <name type="scientific">Candidatus Harrisonbacteria bacterium RIFCSPLOWO2_01_FULL_44_18</name>
    <dbReference type="NCBI Taxonomy" id="1798407"/>
    <lineage>
        <taxon>Bacteria</taxon>
        <taxon>Candidatus Harrisoniibacteriota</taxon>
    </lineage>
</organism>
<comment type="subcellular location">
    <subcellularLocation>
        <location evidence="2">Cell membrane</location>
        <topology evidence="2">Multi-pass membrane protein</topology>
    </subcellularLocation>
</comment>
<dbReference type="InterPro" id="IPR052348">
    <property type="entry name" value="Metallopeptidase_M50B"/>
</dbReference>
<dbReference type="GO" id="GO:0005886">
    <property type="term" value="C:plasma membrane"/>
    <property type="evidence" value="ECO:0007669"/>
    <property type="project" value="UniProtKB-SubCell"/>
</dbReference>
<dbReference type="GO" id="GO:0008237">
    <property type="term" value="F:metallopeptidase activity"/>
    <property type="evidence" value="ECO:0007669"/>
    <property type="project" value="UniProtKB-KW"/>
</dbReference>
<dbReference type="GO" id="GO:0046872">
    <property type="term" value="F:metal ion binding"/>
    <property type="evidence" value="ECO:0007669"/>
    <property type="project" value="UniProtKB-KW"/>
</dbReference>
<gene>
    <name evidence="15" type="ORF">A3A16_00915</name>
</gene>
<dbReference type="PANTHER" id="PTHR35864:SF1">
    <property type="entry name" value="ZINC METALLOPROTEASE YWHC-RELATED"/>
    <property type="match status" value="1"/>
</dbReference>
<evidence type="ECO:0000259" key="14">
    <source>
        <dbReference type="Pfam" id="PF02163"/>
    </source>
</evidence>
<evidence type="ECO:0000256" key="6">
    <source>
        <dbReference type="ARBA" id="ARBA00022692"/>
    </source>
</evidence>
<keyword evidence="5" id="KW-0645">Protease</keyword>
<evidence type="ECO:0000256" key="12">
    <source>
        <dbReference type="ARBA" id="ARBA00023136"/>
    </source>
</evidence>
<dbReference type="Proteomes" id="UP000177942">
    <property type="component" value="Unassembled WGS sequence"/>
</dbReference>
<keyword evidence="8" id="KW-0378">Hydrolase</keyword>
<comment type="cofactor">
    <cofactor evidence="1">
        <name>Zn(2+)</name>
        <dbReference type="ChEBI" id="CHEBI:29105"/>
    </cofactor>
</comment>
<protein>
    <recommendedName>
        <fullName evidence="14">Peptidase M50 domain-containing protein</fullName>
    </recommendedName>
</protein>
<proteinExistence type="inferred from homology"/>
<feature type="transmembrane region" description="Helical" evidence="13">
    <location>
        <begin position="163"/>
        <end position="183"/>
    </location>
</feature>
<evidence type="ECO:0000313" key="16">
    <source>
        <dbReference type="Proteomes" id="UP000177942"/>
    </source>
</evidence>
<dbReference type="InterPro" id="IPR044537">
    <property type="entry name" value="Rip2-like"/>
</dbReference>
<evidence type="ECO:0000256" key="2">
    <source>
        <dbReference type="ARBA" id="ARBA00004651"/>
    </source>
</evidence>
<dbReference type="CDD" id="cd06158">
    <property type="entry name" value="S2P-M50_like_1"/>
    <property type="match status" value="1"/>
</dbReference>
<feature type="transmembrane region" description="Helical" evidence="13">
    <location>
        <begin position="91"/>
        <end position="114"/>
    </location>
</feature>
<evidence type="ECO:0000256" key="8">
    <source>
        <dbReference type="ARBA" id="ARBA00022801"/>
    </source>
</evidence>
<evidence type="ECO:0000256" key="11">
    <source>
        <dbReference type="ARBA" id="ARBA00023049"/>
    </source>
</evidence>
<dbReference type="AlphaFoldDB" id="A0A1G1ZMV1"/>
<keyword evidence="9" id="KW-0862">Zinc</keyword>
<evidence type="ECO:0000313" key="15">
    <source>
        <dbReference type="EMBL" id="OGY65932.1"/>
    </source>
</evidence>
<keyword evidence="12 13" id="KW-0472">Membrane</keyword>
<evidence type="ECO:0000256" key="5">
    <source>
        <dbReference type="ARBA" id="ARBA00022670"/>
    </source>
</evidence>
<name>A0A1G1ZMV1_9BACT</name>
<comment type="caution">
    <text evidence="15">The sequence shown here is derived from an EMBL/GenBank/DDBJ whole genome shotgun (WGS) entry which is preliminary data.</text>
</comment>
<feature type="transmembrane region" description="Helical" evidence="13">
    <location>
        <begin position="121"/>
        <end position="143"/>
    </location>
</feature>
<evidence type="ECO:0000256" key="1">
    <source>
        <dbReference type="ARBA" id="ARBA00001947"/>
    </source>
</evidence>
<sequence>MDVRFFLYLVIILSAVFHEYAHGWVAYRLGDTTAKDAGRLTLNPIPHIDLWGTIIVPLFLLFTSGIFIGWAKPVPYNPYNLRDQKYGSLKVGVAGPATNLMLALILGLILRVLVAAVDPSIFLELLALIVYINIFLGLFNLIPFPPLDGSKVFADLFPRQWQYFMKLGFAGIFLALLVAFFLLPPVAQFIFWIFTGQQFAL</sequence>
<dbReference type="EMBL" id="MHJJ01000005">
    <property type="protein sequence ID" value="OGY65932.1"/>
    <property type="molecule type" value="Genomic_DNA"/>
</dbReference>
<dbReference type="Pfam" id="PF02163">
    <property type="entry name" value="Peptidase_M50"/>
    <property type="match status" value="1"/>
</dbReference>
<accession>A0A1G1ZMV1</accession>
<reference evidence="15 16" key="1">
    <citation type="journal article" date="2016" name="Nat. Commun.">
        <title>Thousands of microbial genomes shed light on interconnected biogeochemical processes in an aquifer system.</title>
        <authorList>
            <person name="Anantharaman K."/>
            <person name="Brown C.T."/>
            <person name="Hug L.A."/>
            <person name="Sharon I."/>
            <person name="Castelle C.J."/>
            <person name="Probst A.J."/>
            <person name="Thomas B.C."/>
            <person name="Singh A."/>
            <person name="Wilkins M.J."/>
            <person name="Karaoz U."/>
            <person name="Brodie E.L."/>
            <person name="Williams K.H."/>
            <person name="Hubbard S.S."/>
            <person name="Banfield J.F."/>
        </authorList>
    </citation>
    <scope>NUCLEOTIDE SEQUENCE [LARGE SCALE GENOMIC DNA]</scope>
</reference>
<evidence type="ECO:0000256" key="7">
    <source>
        <dbReference type="ARBA" id="ARBA00022723"/>
    </source>
</evidence>
<keyword evidence="7" id="KW-0479">Metal-binding</keyword>
<evidence type="ECO:0000256" key="9">
    <source>
        <dbReference type="ARBA" id="ARBA00022833"/>
    </source>
</evidence>
<evidence type="ECO:0000256" key="13">
    <source>
        <dbReference type="SAM" id="Phobius"/>
    </source>
</evidence>
<dbReference type="PANTHER" id="PTHR35864">
    <property type="entry name" value="ZINC METALLOPROTEASE MJ0611-RELATED"/>
    <property type="match status" value="1"/>
</dbReference>
<evidence type="ECO:0000256" key="3">
    <source>
        <dbReference type="ARBA" id="ARBA00007931"/>
    </source>
</evidence>
<feature type="transmembrane region" description="Helical" evidence="13">
    <location>
        <begin position="6"/>
        <end position="27"/>
    </location>
</feature>
<keyword evidence="10 13" id="KW-1133">Transmembrane helix</keyword>
<dbReference type="GO" id="GO:0006508">
    <property type="term" value="P:proteolysis"/>
    <property type="evidence" value="ECO:0007669"/>
    <property type="project" value="UniProtKB-KW"/>
</dbReference>
<evidence type="ECO:0000256" key="4">
    <source>
        <dbReference type="ARBA" id="ARBA00022475"/>
    </source>
</evidence>
<feature type="transmembrane region" description="Helical" evidence="13">
    <location>
        <begin position="48"/>
        <end position="71"/>
    </location>
</feature>
<keyword evidence="4" id="KW-1003">Cell membrane</keyword>
<dbReference type="InterPro" id="IPR008915">
    <property type="entry name" value="Peptidase_M50"/>
</dbReference>
<keyword evidence="6 13" id="KW-0812">Transmembrane</keyword>
<comment type="similarity">
    <text evidence="3">Belongs to the peptidase M50B family.</text>
</comment>
<feature type="domain" description="Peptidase M50" evidence="14">
    <location>
        <begin position="122"/>
        <end position="180"/>
    </location>
</feature>
<evidence type="ECO:0000256" key="10">
    <source>
        <dbReference type="ARBA" id="ARBA00022989"/>
    </source>
</evidence>
<keyword evidence="11" id="KW-0482">Metalloprotease</keyword>